<evidence type="ECO:0000256" key="3">
    <source>
        <dbReference type="ARBA" id="ARBA00022729"/>
    </source>
</evidence>
<dbReference type="InterPro" id="IPR038219">
    <property type="entry name" value="Sep15/SelM_sf"/>
</dbReference>
<dbReference type="InterPro" id="IPR014912">
    <property type="entry name" value="Sep15_SelM_dom"/>
</dbReference>
<dbReference type="GO" id="GO:0005788">
    <property type="term" value="C:endoplasmic reticulum lumen"/>
    <property type="evidence" value="ECO:0007669"/>
    <property type="project" value="UniProtKB-SubCell"/>
</dbReference>
<evidence type="ECO:0000256" key="1">
    <source>
        <dbReference type="ARBA" id="ARBA00004319"/>
    </source>
</evidence>
<evidence type="ECO:0000256" key="6">
    <source>
        <dbReference type="ARBA" id="ARBA00040775"/>
    </source>
</evidence>
<dbReference type="Gene3D" id="3.40.30.50">
    <property type="entry name" value="Sep15/SelM thioredoxin-like domain, active-site redox motif"/>
    <property type="match status" value="1"/>
</dbReference>
<keyword evidence="5" id="KW-0712">Selenocysteine</keyword>
<comment type="subcellular location">
    <subcellularLocation>
        <location evidence="1">Endoplasmic reticulum lumen</location>
    </subcellularLocation>
</comment>
<accession>A0A5K3F9I9</accession>
<evidence type="ECO:0000256" key="4">
    <source>
        <dbReference type="ARBA" id="ARBA00022824"/>
    </source>
</evidence>
<protein>
    <recommendedName>
        <fullName evidence="6">Selenoprotein F</fullName>
    </recommendedName>
</protein>
<dbReference type="WBParaSite" id="MCU_006552-RA">
    <property type="protein sequence ID" value="MCU_006552-RA"/>
    <property type="gene ID" value="MCU_006552"/>
</dbReference>
<reference evidence="8" key="1">
    <citation type="submission" date="2019-11" db="UniProtKB">
        <authorList>
            <consortium name="WormBaseParasite"/>
        </authorList>
    </citation>
    <scope>IDENTIFICATION</scope>
</reference>
<dbReference type="Pfam" id="PF08806">
    <property type="entry name" value="Sep15_SelM"/>
    <property type="match status" value="1"/>
</dbReference>
<sequence>MSGVASVVDSGGRRLTCGSGFWLANKACSLVPVFFLLGLGKYPQIHAFVDHKMRRFRNVRFVAEPGHRPTAILLNEERGEAQETYSIELWDTNTIEEFFRERLL</sequence>
<name>A0A5K3F9I9_MESCO</name>
<evidence type="ECO:0000313" key="8">
    <source>
        <dbReference type="WBParaSite" id="MCU_006552-RA"/>
    </source>
</evidence>
<dbReference type="PANTHER" id="PTHR13077">
    <property type="entry name" value="SELENOPROTEIN F"/>
    <property type="match status" value="1"/>
</dbReference>
<evidence type="ECO:0000256" key="2">
    <source>
        <dbReference type="ARBA" id="ARBA00005742"/>
    </source>
</evidence>
<comment type="similarity">
    <text evidence="2">Belongs to the selenoprotein M/F family.</text>
</comment>
<dbReference type="SUPFAM" id="SSF52833">
    <property type="entry name" value="Thioredoxin-like"/>
    <property type="match status" value="1"/>
</dbReference>
<keyword evidence="3" id="KW-0732">Signal</keyword>
<proteinExistence type="inferred from homology"/>
<dbReference type="InterPro" id="IPR036249">
    <property type="entry name" value="Thioredoxin-like_sf"/>
</dbReference>
<evidence type="ECO:0000259" key="7">
    <source>
        <dbReference type="Pfam" id="PF08806"/>
    </source>
</evidence>
<feature type="domain" description="Selenoprotein F/M" evidence="7">
    <location>
        <begin position="39"/>
        <end position="103"/>
    </location>
</feature>
<organism evidence="8">
    <name type="scientific">Mesocestoides corti</name>
    <name type="common">Flatworm</name>
    <dbReference type="NCBI Taxonomy" id="53468"/>
    <lineage>
        <taxon>Eukaryota</taxon>
        <taxon>Metazoa</taxon>
        <taxon>Spiralia</taxon>
        <taxon>Lophotrochozoa</taxon>
        <taxon>Platyhelminthes</taxon>
        <taxon>Cestoda</taxon>
        <taxon>Eucestoda</taxon>
        <taxon>Cyclophyllidea</taxon>
        <taxon>Mesocestoididae</taxon>
        <taxon>Mesocestoides</taxon>
    </lineage>
</organism>
<dbReference type="InterPro" id="IPR039992">
    <property type="entry name" value="Sep15_SelM"/>
</dbReference>
<evidence type="ECO:0000256" key="5">
    <source>
        <dbReference type="ARBA" id="ARBA00022933"/>
    </source>
</evidence>
<dbReference type="AlphaFoldDB" id="A0A5K3F9I9"/>
<dbReference type="GO" id="GO:0016491">
    <property type="term" value="F:oxidoreductase activity"/>
    <property type="evidence" value="ECO:0007669"/>
    <property type="project" value="TreeGrafter"/>
</dbReference>
<dbReference type="PANTHER" id="PTHR13077:SF6">
    <property type="entry name" value="SELENOPROTEIN F"/>
    <property type="match status" value="1"/>
</dbReference>
<keyword evidence="4" id="KW-0256">Endoplasmic reticulum</keyword>